<protein>
    <submittedName>
        <fullName evidence="3">G4556 protein</fullName>
    </submittedName>
</protein>
<evidence type="ECO:0000313" key="4">
    <source>
        <dbReference type="Proteomes" id="UP001497392"/>
    </source>
</evidence>
<reference evidence="3 4" key="1">
    <citation type="submission" date="2024-06" db="EMBL/GenBank/DDBJ databases">
        <authorList>
            <person name="Kraege A."/>
            <person name="Thomma B."/>
        </authorList>
    </citation>
    <scope>NUCLEOTIDE SEQUENCE [LARGE SCALE GENOMIC DNA]</scope>
</reference>
<evidence type="ECO:0000259" key="2">
    <source>
        <dbReference type="PROSITE" id="PS50195"/>
    </source>
</evidence>
<organism evidence="3 4">
    <name type="scientific">Coccomyxa viridis</name>
    <dbReference type="NCBI Taxonomy" id="1274662"/>
    <lineage>
        <taxon>Eukaryota</taxon>
        <taxon>Viridiplantae</taxon>
        <taxon>Chlorophyta</taxon>
        <taxon>core chlorophytes</taxon>
        <taxon>Trebouxiophyceae</taxon>
        <taxon>Trebouxiophyceae incertae sedis</taxon>
        <taxon>Coccomyxaceae</taxon>
        <taxon>Coccomyxa</taxon>
    </lineage>
</organism>
<dbReference type="InterPro" id="IPR044588">
    <property type="entry name" value="EREX-like"/>
</dbReference>
<dbReference type="SUPFAM" id="SSF64268">
    <property type="entry name" value="PX domain"/>
    <property type="match status" value="1"/>
</dbReference>
<evidence type="ECO:0000256" key="1">
    <source>
        <dbReference type="SAM" id="MobiDB-lite"/>
    </source>
</evidence>
<gene>
    <name evidence="3" type="primary">g4556</name>
    <name evidence="3" type="ORF">VP750_LOCUS3882</name>
</gene>
<proteinExistence type="predicted"/>
<keyword evidence="4" id="KW-1185">Reference proteome</keyword>
<dbReference type="Gene3D" id="3.30.1520.10">
    <property type="entry name" value="Phox-like domain"/>
    <property type="match status" value="1"/>
</dbReference>
<evidence type="ECO:0000313" key="3">
    <source>
        <dbReference type="EMBL" id="CAL5222223.1"/>
    </source>
</evidence>
<feature type="compositionally biased region" description="Low complexity" evidence="1">
    <location>
        <begin position="134"/>
        <end position="159"/>
    </location>
</feature>
<dbReference type="InterPro" id="IPR036871">
    <property type="entry name" value="PX_dom_sf"/>
</dbReference>
<dbReference type="PROSITE" id="PS50195">
    <property type="entry name" value="PX"/>
    <property type="match status" value="1"/>
</dbReference>
<dbReference type="PANTHER" id="PTHR46856">
    <property type="entry name" value="PX DOMAIN-CONTAINING PROTEIN EREL1-RELATED"/>
    <property type="match status" value="1"/>
</dbReference>
<accession>A0ABP1FVK4</accession>
<dbReference type="EMBL" id="CAXHTA020000006">
    <property type="protein sequence ID" value="CAL5222223.1"/>
    <property type="molecule type" value="Genomic_DNA"/>
</dbReference>
<dbReference type="Proteomes" id="UP001497392">
    <property type="component" value="Unassembled WGS sequence"/>
</dbReference>
<feature type="domain" description="PX" evidence="2">
    <location>
        <begin position="1"/>
        <end position="130"/>
    </location>
</feature>
<feature type="region of interest" description="Disordered" evidence="1">
    <location>
        <begin position="134"/>
        <end position="174"/>
    </location>
</feature>
<sequence>MAAGWRYTVAVPSWSHTQLKDDEAIVFYSVEVTLLPPPESGAEPRKHTLLRRFSHFQKLYTRLRELHGAQKLASMRLPPKLALSNVAKHPELIDRRRLDLEQWLWRVVNNVELARSPLLLSFLELSEAVRVIPQQQPSPSRTSSIAQPQAPAEASSSSTEAKEEQSHIIAQSSQTLAGQPQKVFRLGFKIEQRTLLRRHIQQLRQCLDKASAELKACL</sequence>
<dbReference type="SMART" id="SM00312">
    <property type="entry name" value="PX"/>
    <property type="match status" value="1"/>
</dbReference>
<dbReference type="InterPro" id="IPR001683">
    <property type="entry name" value="PX_dom"/>
</dbReference>
<dbReference type="CDD" id="cd06093">
    <property type="entry name" value="PX_domain"/>
    <property type="match status" value="1"/>
</dbReference>
<dbReference type="PANTHER" id="PTHR46856:SF1">
    <property type="entry name" value="PX DOMAIN-CONTAINING PROTEIN EREL1-RELATED"/>
    <property type="match status" value="1"/>
</dbReference>
<dbReference type="Pfam" id="PF00787">
    <property type="entry name" value="PX"/>
    <property type="match status" value="1"/>
</dbReference>
<comment type="caution">
    <text evidence="3">The sequence shown here is derived from an EMBL/GenBank/DDBJ whole genome shotgun (WGS) entry which is preliminary data.</text>
</comment>
<name>A0ABP1FVK4_9CHLO</name>